<dbReference type="STRING" id="320497.A0U93_03240"/>
<evidence type="ECO:0000313" key="2">
    <source>
        <dbReference type="EMBL" id="AQS87111.1"/>
    </source>
</evidence>
<dbReference type="Proteomes" id="UP000188604">
    <property type="component" value="Chromosome"/>
</dbReference>
<dbReference type="SUPFAM" id="SSF52540">
    <property type="entry name" value="P-loop containing nucleoside triphosphate hydrolases"/>
    <property type="match status" value="1"/>
</dbReference>
<feature type="domain" description="Hda lid" evidence="1">
    <location>
        <begin position="171"/>
        <end position="227"/>
    </location>
</feature>
<name>A0A1U9KMT6_9PROT</name>
<dbReference type="PANTHER" id="PTHR30050:SF5">
    <property type="entry name" value="DNAA REGULATORY INACTIVATOR HDA"/>
    <property type="match status" value="1"/>
</dbReference>
<dbReference type="GO" id="GO:0005886">
    <property type="term" value="C:plasma membrane"/>
    <property type="evidence" value="ECO:0007669"/>
    <property type="project" value="TreeGrafter"/>
</dbReference>
<dbReference type="AlphaFoldDB" id="A0A1U9KMT6"/>
<accession>A0A1U9KMT6</accession>
<dbReference type="Gene3D" id="1.10.8.60">
    <property type="match status" value="1"/>
</dbReference>
<organism evidence="2 3">
    <name type="scientific">Neoasaia chiangmaiensis</name>
    <dbReference type="NCBI Taxonomy" id="320497"/>
    <lineage>
        <taxon>Bacteria</taxon>
        <taxon>Pseudomonadati</taxon>
        <taxon>Pseudomonadota</taxon>
        <taxon>Alphaproteobacteria</taxon>
        <taxon>Acetobacterales</taxon>
        <taxon>Acetobacteraceae</taxon>
        <taxon>Neoasaia</taxon>
    </lineage>
</organism>
<dbReference type="GO" id="GO:0006270">
    <property type="term" value="P:DNA replication initiation"/>
    <property type="evidence" value="ECO:0007669"/>
    <property type="project" value="TreeGrafter"/>
</dbReference>
<sequence length="256" mass="28219">MVGDERGDAASSARRQLTLALRPPQDLTAARFVPAVSNAAARTWLAQMNWPDRRLWLWGPEGSGKTHLLHVWADRMAAPVVDARHLDSETLLRDDPACAALAIDSLESCRDERALLHLLNRAREKRVRLLLAARVPPARLDVALPDLASRLRAIAAVAIARPDDRLRATLLLRLLAERQLVVPQPVVDWLWQHLPRTGSAILQAVQRLDEAALTHGRPVTRAFAQLVLADLLAPDGSAYDDDDDFMIDEAATGPVV</sequence>
<keyword evidence="3" id="KW-1185">Reference proteome</keyword>
<dbReference type="Pfam" id="PF22688">
    <property type="entry name" value="Hda_lid"/>
    <property type="match status" value="1"/>
</dbReference>
<dbReference type="OrthoDB" id="7390113at2"/>
<dbReference type="EMBL" id="CP014691">
    <property type="protein sequence ID" value="AQS87111.1"/>
    <property type="molecule type" value="Genomic_DNA"/>
</dbReference>
<dbReference type="Gene3D" id="3.40.50.300">
    <property type="entry name" value="P-loop containing nucleotide triphosphate hydrolases"/>
    <property type="match status" value="1"/>
</dbReference>
<protein>
    <recommendedName>
        <fullName evidence="1">Hda lid domain-containing protein</fullName>
    </recommendedName>
</protein>
<dbReference type="InterPro" id="IPR027417">
    <property type="entry name" value="P-loop_NTPase"/>
</dbReference>
<proteinExistence type="predicted"/>
<dbReference type="InterPro" id="IPR055199">
    <property type="entry name" value="Hda_lid"/>
</dbReference>
<dbReference type="RefSeq" id="WP_077806085.1">
    <property type="nucleotide sequence ID" value="NZ_BJXS01000008.1"/>
</dbReference>
<dbReference type="KEGG" id="nch:A0U93_03240"/>
<evidence type="ECO:0000259" key="1">
    <source>
        <dbReference type="Pfam" id="PF22688"/>
    </source>
</evidence>
<gene>
    <name evidence="2" type="ORF">A0U93_03240</name>
</gene>
<evidence type="ECO:0000313" key="3">
    <source>
        <dbReference type="Proteomes" id="UP000188604"/>
    </source>
</evidence>
<dbReference type="GO" id="GO:0003688">
    <property type="term" value="F:DNA replication origin binding"/>
    <property type="evidence" value="ECO:0007669"/>
    <property type="project" value="TreeGrafter"/>
</dbReference>
<dbReference type="PANTHER" id="PTHR30050">
    <property type="entry name" value="CHROMOSOMAL REPLICATION INITIATOR PROTEIN DNAA"/>
    <property type="match status" value="1"/>
</dbReference>
<reference evidence="2 3" key="1">
    <citation type="submission" date="2016-03" db="EMBL/GenBank/DDBJ databases">
        <title>Acetic acid bacteria sequencing.</title>
        <authorList>
            <person name="Brandt J."/>
            <person name="Jakob F."/>
            <person name="Vogel R.F."/>
        </authorList>
    </citation>
    <scope>NUCLEOTIDE SEQUENCE [LARGE SCALE GENOMIC DNA]</scope>
    <source>
        <strain evidence="2 3">NBRC 101099</strain>
    </source>
</reference>